<dbReference type="EMBL" id="MH324429">
    <property type="protein sequence ID" value="AZS32319.1"/>
    <property type="molecule type" value="Genomic_RNA"/>
</dbReference>
<evidence type="ECO:0000256" key="2">
    <source>
        <dbReference type="ARBA" id="ARBA00022484"/>
    </source>
</evidence>
<dbReference type="PROSITE" id="PS50507">
    <property type="entry name" value="RDRP_SSRNA_POS"/>
    <property type="match status" value="1"/>
</dbReference>
<evidence type="ECO:0000313" key="9">
    <source>
        <dbReference type="EMBL" id="AZS32319.1"/>
    </source>
</evidence>
<dbReference type="GO" id="GO:0039694">
    <property type="term" value="P:viral RNA genome replication"/>
    <property type="evidence" value="ECO:0007669"/>
    <property type="project" value="InterPro"/>
</dbReference>
<evidence type="ECO:0000256" key="5">
    <source>
        <dbReference type="ARBA" id="ARBA00022741"/>
    </source>
</evidence>
<dbReference type="SUPFAM" id="SSF56672">
    <property type="entry name" value="DNA/RNA polymerases"/>
    <property type="match status" value="1"/>
</dbReference>
<dbReference type="GO" id="GO:0003723">
    <property type="term" value="F:RNA binding"/>
    <property type="evidence" value="ECO:0007669"/>
    <property type="project" value="InterPro"/>
</dbReference>
<dbReference type="InterPro" id="IPR043502">
    <property type="entry name" value="DNA/RNA_pol_sf"/>
</dbReference>
<feature type="domain" description="RdRp catalytic" evidence="8">
    <location>
        <begin position="60"/>
        <end position="173"/>
    </location>
</feature>
<keyword evidence="4 7" id="KW-0548">Nucleotidyltransferase</keyword>
<dbReference type="GO" id="GO:0000166">
    <property type="term" value="F:nucleotide binding"/>
    <property type="evidence" value="ECO:0007669"/>
    <property type="project" value="UniProtKB-KW"/>
</dbReference>
<evidence type="ECO:0000256" key="6">
    <source>
        <dbReference type="ARBA" id="ARBA00022953"/>
    </source>
</evidence>
<name>A0A3S9W0J4_9TOMB</name>
<evidence type="ECO:0000256" key="3">
    <source>
        <dbReference type="ARBA" id="ARBA00022679"/>
    </source>
</evidence>
<proteinExistence type="predicted"/>
<dbReference type="Gene3D" id="3.30.70.270">
    <property type="match status" value="1"/>
</dbReference>
<dbReference type="EC" id="2.7.7.48" evidence="1 7"/>
<dbReference type="InterPro" id="IPR002166">
    <property type="entry name" value="RNA_pol_HCV"/>
</dbReference>
<dbReference type="InterPro" id="IPR043128">
    <property type="entry name" value="Rev_trsase/Diguanyl_cyclase"/>
</dbReference>
<keyword evidence="6 7" id="KW-0693">Viral RNA replication</keyword>
<evidence type="ECO:0000256" key="1">
    <source>
        <dbReference type="ARBA" id="ARBA00012494"/>
    </source>
</evidence>
<dbReference type="GO" id="GO:0003968">
    <property type="term" value="F:RNA-directed RNA polymerase activity"/>
    <property type="evidence" value="ECO:0007669"/>
    <property type="project" value="UniProtKB-KW"/>
</dbReference>
<accession>A0A3S9W0J4</accession>
<comment type="catalytic activity">
    <reaction evidence="7">
        <text>RNA(n) + a ribonucleoside 5'-triphosphate = RNA(n+1) + diphosphate</text>
        <dbReference type="Rhea" id="RHEA:21248"/>
        <dbReference type="Rhea" id="RHEA-COMP:14527"/>
        <dbReference type="Rhea" id="RHEA-COMP:17342"/>
        <dbReference type="ChEBI" id="CHEBI:33019"/>
        <dbReference type="ChEBI" id="CHEBI:61557"/>
        <dbReference type="ChEBI" id="CHEBI:140395"/>
        <dbReference type="EC" id="2.7.7.48"/>
    </reaction>
</comment>
<evidence type="ECO:0000256" key="4">
    <source>
        <dbReference type="ARBA" id="ARBA00022695"/>
    </source>
</evidence>
<dbReference type="Pfam" id="PF00998">
    <property type="entry name" value="RdRP_3"/>
    <property type="match status" value="1"/>
</dbReference>
<evidence type="ECO:0000259" key="8">
    <source>
        <dbReference type="PROSITE" id="PS50507"/>
    </source>
</evidence>
<dbReference type="InterPro" id="IPR007094">
    <property type="entry name" value="RNA-dir_pol_PSvirus"/>
</dbReference>
<keyword evidence="3 7" id="KW-0808">Transferase</keyword>
<evidence type="ECO:0000256" key="7">
    <source>
        <dbReference type="RuleBase" id="RU363062"/>
    </source>
</evidence>
<sequence length="209" mass="24479">MSTSKYKAPRLIQGRHPTFNLAYGRYIKPLEKSLKIDRHFGKGNYDDNGKKVHYFGKKYKYYTEGDHTTFDSHVTREMLQLCHRFYSRCYKQNRELHKLCKRTLKNTCYSRNGESYKISGTRMSGDVDTGFGNSLINYYIIIHLLRELNIEGDVIVNGDDFIIFTNSLLPNNFAELLRNYNMDTVLKPTTTRIHTVEVCRSKLIFHPNG</sequence>
<reference evidence="9" key="1">
    <citation type="journal article" date="2018" name="Virology">
        <title>Diverse RNA viruses of arthropod origin in the blood of fruit bats suggest a link between bat and arthropod viromes.</title>
        <authorList>
            <person name="Bennett A.J."/>
            <person name="Bushmaker T."/>
            <person name="Cameron K."/>
            <person name="Ondzie A."/>
            <person name="Niama F.R."/>
            <person name="Parra H.J."/>
            <person name="Mombouli J.V."/>
            <person name="Olson S.H."/>
            <person name="Munster V.J."/>
            <person name="Goldberg T.L."/>
        </authorList>
    </citation>
    <scope>NUCLEOTIDE SEQUENCE</scope>
    <source>
        <strain evidence="9">FRPR10CF</strain>
    </source>
</reference>
<keyword evidence="2 7" id="KW-0696">RNA-directed RNA polymerase</keyword>
<protein>
    <recommendedName>
        <fullName evidence="1 7">RNA-directed RNA polymerase</fullName>
        <ecNumber evidence="1 7">2.7.7.48</ecNumber>
    </recommendedName>
</protein>
<organism evidence="9">
    <name type="scientific">Crane fly tombus-like virus 2</name>
    <dbReference type="NCBI Taxonomy" id="2499249"/>
    <lineage>
        <taxon>Viruses</taxon>
        <taxon>Riboviria</taxon>
        <taxon>Orthornavirae</taxon>
        <taxon>Kitrinoviricota</taxon>
        <taxon>Tolucaviricetes</taxon>
        <taxon>Tolivirales</taxon>
        <taxon>Tombusviridae</taxon>
    </lineage>
</organism>
<keyword evidence="5 7" id="KW-0547">Nucleotide-binding</keyword>